<keyword evidence="2" id="KW-1185">Reference proteome</keyword>
<proteinExistence type="predicted"/>
<name>A0A1G6R6N7_9BACL</name>
<accession>A0A1G6R6N7</accession>
<sequence>MECRWTLTVDGEVEKRVRLDSEELRRLNDGSVTVSEGVPGSDGEAVALLG</sequence>
<evidence type="ECO:0000313" key="2">
    <source>
        <dbReference type="Proteomes" id="UP000199387"/>
    </source>
</evidence>
<dbReference type="SUPFAM" id="SSF56524">
    <property type="entry name" value="Oxidoreductase molybdopterin-binding domain"/>
    <property type="match status" value="1"/>
</dbReference>
<dbReference type="STRING" id="1236220.SAMN04488112_12646"/>
<gene>
    <name evidence="1" type="ORF">SAMN04488112_12646</name>
</gene>
<dbReference type="EMBL" id="FMZA01000026">
    <property type="protein sequence ID" value="SDD00310.1"/>
    <property type="molecule type" value="Genomic_DNA"/>
</dbReference>
<dbReference type="RefSeq" id="WP_176758034.1">
    <property type="nucleotide sequence ID" value="NZ_FMZA01000026.1"/>
</dbReference>
<evidence type="ECO:0000313" key="1">
    <source>
        <dbReference type="EMBL" id="SDD00310.1"/>
    </source>
</evidence>
<organism evidence="1 2">
    <name type="scientific">Melghirimyces thermohalophilus</name>
    <dbReference type="NCBI Taxonomy" id="1236220"/>
    <lineage>
        <taxon>Bacteria</taxon>
        <taxon>Bacillati</taxon>
        <taxon>Bacillota</taxon>
        <taxon>Bacilli</taxon>
        <taxon>Bacillales</taxon>
        <taxon>Thermoactinomycetaceae</taxon>
        <taxon>Melghirimyces</taxon>
    </lineage>
</organism>
<reference evidence="1 2" key="1">
    <citation type="submission" date="2016-10" db="EMBL/GenBank/DDBJ databases">
        <authorList>
            <person name="de Groot N.N."/>
        </authorList>
    </citation>
    <scope>NUCLEOTIDE SEQUENCE [LARGE SCALE GENOMIC DNA]</scope>
    <source>
        <strain evidence="1 2">DSM 45514</strain>
    </source>
</reference>
<dbReference type="AlphaFoldDB" id="A0A1G6R6N7"/>
<dbReference type="Proteomes" id="UP000199387">
    <property type="component" value="Unassembled WGS sequence"/>
</dbReference>
<protein>
    <submittedName>
        <fullName evidence="1">Uncharacterized protein</fullName>
    </submittedName>
</protein>
<dbReference type="InterPro" id="IPR036374">
    <property type="entry name" value="OxRdtase_Mopterin-bd_sf"/>
</dbReference>